<dbReference type="PANTHER" id="PTHR43999:SF3">
    <property type="entry name" value="TRANSCRIPTION FACTOR MAMYB"/>
    <property type="match status" value="1"/>
</dbReference>
<keyword evidence="2" id="KW-0812">Transmembrane</keyword>
<dbReference type="GO" id="GO:0030544">
    <property type="term" value="F:Hsp70 protein binding"/>
    <property type="evidence" value="ECO:0007669"/>
    <property type="project" value="InterPro"/>
</dbReference>
<dbReference type="Gramene" id="GBG74260">
    <property type="protein sequence ID" value="GBG74260"/>
    <property type="gene ID" value="CBR_g17970"/>
</dbReference>
<dbReference type="PANTHER" id="PTHR43999">
    <property type="entry name" value="DNAJ HOMOLOG SUBFAMILY C MEMBER 2"/>
    <property type="match status" value="1"/>
</dbReference>
<feature type="domain" description="HTH myb-type" evidence="5">
    <location>
        <begin position="192"/>
        <end position="251"/>
    </location>
</feature>
<dbReference type="InterPro" id="IPR009057">
    <property type="entry name" value="Homeodomain-like_sf"/>
</dbReference>
<dbReference type="OrthoDB" id="10250354at2759"/>
<accession>A0A388KW19</accession>
<feature type="region of interest" description="Disordered" evidence="1">
    <location>
        <begin position="160"/>
        <end position="202"/>
    </location>
</feature>
<dbReference type="AlphaFoldDB" id="A0A388KW19"/>
<feature type="compositionally biased region" description="Basic and acidic residues" evidence="1">
    <location>
        <begin position="279"/>
        <end position="288"/>
    </location>
</feature>
<dbReference type="STRING" id="69332.A0A388KW19"/>
<protein>
    <recommendedName>
        <fullName evidence="8">Myb-like domain-containing protein</fullName>
    </recommendedName>
</protein>
<dbReference type="GO" id="GO:0005829">
    <property type="term" value="C:cytosol"/>
    <property type="evidence" value="ECO:0007669"/>
    <property type="project" value="TreeGrafter"/>
</dbReference>
<dbReference type="InterPro" id="IPR017884">
    <property type="entry name" value="SANT_dom"/>
</dbReference>
<sequence>MAEKVSHQALGSAEFNNPILASSSKVAAASMDDYDDYYEISKPRLQVVAGAVNDRPPDLDVELSNVEIAVSAAVAGALLIAAFFTSGFLQMLCVWVALSVTIGPLAPLSHVGGDCRVGVGEPVIERKPEVVEEEVPEEPLRGKAGLRKRLAASGAGARTETVVADVDGNGDAKKSTESKVSDEDSHRQSSRRPSKKGGPWTDEELEALRKGIAKFPRGTLKRWEVIAEAIGTGRSADEVVKKAKEMAERKPVDGQSFMSFVAQRKKTGLEITSEPSLRSMEDKDDSDRGGTQGEGDKEEGDEDGDGGGTRESDLWNDVQDVSLVRAMKEFPKDTAMRWERIASAVPGKTKTQCMKRFVELKKGFRGARGTGGAVGEQSKTLDLQNALI</sequence>
<dbReference type="PROSITE" id="PS51293">
    <property type="entry name" value="SANT"/>
    <property type="match status" value="2"/>
</dbReference>
<feature type="transmembrane region" description="Helical" evidence="2">
    <location>
        <begin position="68"/>
        <end position="98"/>
    </location>
</feature>
<proteinExistence type="predicted"/>
<dbReference type="InterPro" id="IPR017930">
    <property type="entry name" value="Myb_dom"/>
</dbReference>
<dbReference type="Pfam" id="PF00249">
    <property type="entry name" value="Myb_DNA-binding"/>
    <property type="match status" value="1"/>
</dbReference>
<feature type="compositionally biased region" description="Basic and acidic residues" evidence="1">
    <location>
        <begin position="170"/>
        <end position="187"/>
    </location>
</feature>
<feature type="domain" description="SANT" evidence="4">
    <location>
        <begin position="200"/>
        <end position="251"/>
    </location>
</feature>
<name>A0A388KW19_CHABU</name>
<feature type="region of interest" description="Disordered" evidence="1">
    <location>
        <begin position="266"/>
        <end position="316"/>
    </location>
</feature>
<dbReference type="SMART" id="SM00717">
    <property type="entry name" value="SANT"/>
    <property type="match status" value="2"/>
</dbReference>
<evidence type="ECO:0000256" key="1">
    <source>
        <dbReference type="SAM" id="MobiDB-lite"/>
    </source>
</evidence>
<dbReference type="GO" id="GO:0043022">
    <property type="term" value="F:ribosome binding"/>
    <property type="evidence" value="ECO:0007669"/>
    <property type="project" value="InterPro"/>
</dbReference>
<comment type="caution">
    <text evidence="6">The sequence shown here is derived from an EMBL/GenBank/DDBJ whole genome shotgun (WGS) entry which is preliminary data.</text>
</comment>
<dbReference type="GO" id="GO:0051083">
    <property type="term" value="P:'de novo' cotranslational protein folding"/>
    <property type="evidence" value="ECO:0007669"/>
    <property type="project" value="InterPro"/>
</dbReference>
<evidence type="ECO:0000256" key="2">
    <source>
        <dbReference type="SAM" id="Phobius"/>
    </source>
</evidence>
<evidence type="ECO:0000313" key="7">
    <source>
        <dbReference type="Proteomes" id="UP000265515"/>
    </source>
</evidence>
<keyword evidence="7" id="KW-1185">Reference proteome</keyword>
<dbReference type="CDD" id="cd00167">
    <property type="entry name" value="SANT"/>
    <property type="match status" value="2"/>
</dbReference>
<feature type="domain" description="SANT" evidence="4">
    <location>
        <begin position="338"/>
        <end position="365"/>
    </location>
</feature>
<organism evidence="6 7">
    <name type="scientific">Chara braunii</name>
    <name type="common">Braun's stonewort</name>
    <dbReference type="NCBI Taxonomy" id="69332"/>
    <lineage>
        <taxon>Eukaryota</taxon>
        <taxon>Viridiplantae</taxon>
        <taxon>Streptophyta</taxon>
        <taxon>Charophyceae</taxon>
        <taxon>Charales</taxon>
        <taxon>Characeae</taxon>
        <taxon>Chara</taxon>
    </lineage>
</organism>
<evidence type="ECO:0000259" key="5">
    <source>
        <dbReference type="PROSITE" id="PS51294"/>
    </source>
</evidence>
<dbReference type="InterPro" id="IPR001005">
    <property type="entry name" value="SANT/Myb"/>
</dbReference>
<dbReference type="Pfam" id="PF23082">
    <property type="entry name" value="Myb_DNA-binding_2"/>
    <property type="match status" value="1"/>
</dbReference>
<evidence type="ECO:0008006" key="8">
    <source>
        <dbReference type="Google" id="ProtNLM"/>
    </source>
</evidence>
<dbReference type="FunFam" id="1.10.10.60:FF:000416">
    <property type="entry name" value="Myb family transcription factor"/>
    <property type="match status" value="1"/>
</dbReference>
<dbReference type="SUPFAM" id="SSF46689">
    <property type="entry name" value="Homeodomain-like"/>
    <property type="match status" value="2"/>
</dbReference>
<feature type="domain" description="Myb-like" evidence="3">
    <location>
        <begin position="315"/>
        <end position="361"/>
    </location>
</feature>
<dbReference type="Proteomes" id="UP000265515">
    <property type="component" value="Unassembled WGS sequence"/>
</dbReference>
<dbReference type="Gene3D" id="1.10.10.60">
    <property type="entry name" value="Homeodomain-like"/>
    <property type="match status" value="2"/>
</dbReference>
<evidence type="ECO:0000313" key="6">
    <source>
        <dbReference type="EMBL" id="GBG74260.1"/>
    </source>
</evidence>
<keyword evidence="2" id="KW-0472">Membrane</keyword>
<gene>
    <name evidence="6" type="ORF">CBR_g17970</name>
</gene>
<dbReference type="PROSITE" id="PS50090">
    <property type="entry name" value="MYB_LIKE"/>
    <property type="match status" value="2"/>
</dbReference>
<dbReference type="EMBL" id="BFEA01000199">
    <property type="protein sequence ID" value="GBG74260.1"/>
    <property type="molecule type" value="Genomic_DNA"/>
</dbReference>
<feature type="domain" description="Myb-like" evidence="3">
    <location>
        <begin position="192"/>
        <end position="247"/>
    </location>
</feature>
<dbReference type="OMA" id="AMRWERI"/>
<dbReference type="InterPro" id="IPR044634">
    <property type="entry name" value="Zuotin/DnaJC2"/>
</dbReference>
<dbReference type="PROSITE" id="PS51294">
    <property type="entry name" value="HTH_MYB"/>
    <property type="match status" value="1"/>
</dbReference>
<evidence type="ECO:0000259" key="4">
    <source>
        <dbReference type="PROSITE" id="PS51293"/>
    </source>
</evidence>
<feature type="compositionally biased region" description="Acidic residues" evidence="1">
    <location>
        <begin position="296"/>
        <end position="305"/>
    </location>
</feature>
<keyword evidence="2" id="KW-1133">Transmembrane helix</keyword>
<dbReference type="GO" id="GO:0006450">
    <property type="term" value="P:regulation of translational fidelity"/>
    <property type="evidence" value="ECO:0007669"/>
    <property type="project" value="InterPro"/>
</dbReference>
<evidence type="ECO:0000259" key="3">
    <source>
        <dbReference type="PROSITE" id="PS50090"/>
    </source>
</evidence>
<reference evidence="6 7" key="1">
    <citation type="journal article" date="2018" name="Cell">
        <title>The Chara Genome: Secondary Complexity and Implications for Plant Terrestrialization.</title>
        <authorList>
            <person name="Nishiyama T."/>
            <person name="Sakayama H."/>
            <person name="Vries J.D."/>
            <person name="Buschmann H."/>
            <person name="Saint-Marcoux D."/>
            <person name="Ullrich K.K."/>
            <person name="Haas F.B."/>
            <person name="Vanderstraeten L."/>
            <person name="Becker D."/>
            <person name="Lang D."/>
            <person name="Vosolsobe S."/>
            <person name="Rombauts S."/>
            <person name="Wilhelmsson P.K.I."/>
            <person name="Janitza P."/>
            <person name="Kern R."/>
            <person name="Heyl A."/>
            <person name="Rumpler F."/>
            <person name="Villalobos L.I.A.C."/>
            <person name="Clay J.M."/>
            <person name="Skokan R."/>
            <person name="Toyoda A."/>
            <person name="Suzuki Y."/>
            <person name="Kagoshima H."/>
            <person name="Schijlen E."/>
            <person name="Tajeshwar N."/>
            <person name="Catarino B."/>
            <person name="Hetherington A.J."/>
            <person name="Saltykova A."/>
            <person name="Bonnot C."/>
            <person name="Breuninger H."/>
            <person name="Symeonidi A."/>
            <person name="Radhakrishnan G.V."/>
            <person name="Van Nieuwerburgh F."/>
            <person name="Deforce D."/>
            <person name="Chang C."/>
            <person name="Karol K.G."/>
            <person name="Hedrich R."/>
            <person name="Ulvskov P."/>
            <person name="Glockner G."/>
            <person name="Delwiche C.F."/>
            <person name="Petrasek J."/>
            <person name="Van de Peer Y."/>
            <person name="Friml J."/>
            <person name="Beilby M."/>
            <person name="Dolan L."/>
            <person name="Kohara Y."/>
            <person name="Sugano S."/>
            <person name="Fujiyama A."/>
            <person name="Delaux P.-M."/>
            <person name="Quint M."/>
            <person name="TheiBen G."/>
            <person name="Hagemann M."/>
            <person name="Harholt J."/>
            <person name="Dunand C."/>
            <person name="Zachgo S."/>
            <person name="Langdale J."/>
            <person name="Maumus F."/>
            <person name="Straeten D.V.D."/>
            <person name="Gould S.B."/>
            <person name="Rensing S.A."/>
        </authorList>
    </citation>
    <scope>NUCLEOTIDE SEQUENCE [LARGE SCALE GENOMIC DNA]</scope>
    <source>
        <strain evidence="6 7">S276</strain>
    </source>
</reference>